<dbReference type="InterPro" id="IPR036691">
    <property type="entry name" value="Endo/exonu/phosph_ase_sf"/>
</dbReference>
<dbReference type="OrthoDB" id="1001388at2759"/>
<keyword evidence="1" id="KW-0808">Transferase</keyword>
<reference evidence="2" key="1">
    <citation type="journal article" date="2019" name="Plant Biotechnol. J.">
        <title>Genome sequencing of the Australian wild diploid species Gossypium australe highlights disease resistance and delayed gland morphogenesis.</title>
        <authorList>
            <person name="Cai Y."/>
            <person name="Cai X."/>
            <person name="Wang Q."/>
            <person name="Wang P."/>
            <person name="Zhang Y."/>
            <person name="Cai C."/>
            <person name="Xu Y."/>
            <person name="Wang K."/>
            <person name="Zhou Z."/>
            <person name="Wang C."/>
            <person name="Geng S."/>
            <person name="Li B."/>
            <person name="Dong Q."/>
            <person name="Hou Y."/>
            <person name="Wang H."/>
            <person name="Ai P."/>
            <person name="Liu Z."/>
            <person name="Yi F."/>
            <person name="Sun M."/>
            <person name="An G."/>
            <person name="Cheng J."/>
            <person name="Zhang Y."/>
            <person name="Shi Q."/>
            <person name="Xie Y."/>
            <person name="Shi X."/>
            <person name="Chang Y."/>
            <person name="Huang F."/>
            <person name="Chen Y."/>
            <person name="Hong S."/>
            <person name="Mi L."/>
            <person name="Sun Q."/>
            <person name="Zhang L."/>
            <person name="Zhou B."/>
            <person name="Peng R."/>
            <person name="Zhang X."/>
            <person name="Liu F."/>
        </authorList>
    </citation>
    <scope>NUCLEOTIDE SEQUENCE [LARGE SCALE GENOMIC DNA]</scope>
    <source>
        <strain evidence="2">cv. PA1801</strain>
    </source>
</reference>
<gene>
    <name evidence="1" type="ORF">EPI10_032491</name>
</gene>
<dbReference type="EMBL" id="SMMG02000001">
    <property type="protein sequence ID" value="KAA3488781.1"/>
    <property type="molecule type" value="Genomic_DNA"/>
</dbReference>
<organism evidence="1 2">
    <name type="scientific">Gossypium australe</name>
    <dbReference type="NCBI Taxonomy" id="47621"/>
    <lineage>
        <taxon>Eukaryota</taxon>
        <taxon>Viridiplantae</taxon>
        <taxon>Streptophyta</taxon>
        <taxon>Embryophyta</taxon>
        <taxon>Tracheophyta</taxon>
        <taxon>Spermatophyta</taxon>
        <taxon>Magnoliopsida</taxon>
        <taxon>eudicotyledons</taxon>
        <taxon>Gunneridae</taxon>
        <taxon>Pentapetalae</taxon>
        <taxon>rosids</taxon>
        <taxon>malvids</taxon>
        <taxon>Malvales</taxon>
        <taxon>Malvaceae</taxon>
        <taxon>Malvoideae</taxon>
        <taxon>Gossypium</taxon>
    </lineage>
</organism>
<proteinExistence type="predicted"/>
<keyword evidence="1" id="KW-0695">RNA-directed DNA polymerase</keyword>
<keyword evidence="2" id="KW-1185">Reference proteome</keyword>
<dbReference type="PANTHER" id="PTHR33710">
    <property type="entry name" value="BNAC02G09200D PROTEIN"/>
    <property type="match status" value="1"/>
</dbReference>
<protein>
    <submittedName>
        <fullName evidence="1">Reverse transcriptase</fullName>
    </submittedName>
</protein>
<keyword evidence="1" id="KW-0548">Nucleotidyltransferase</keyword>
<dbReference type="GO" id="GO:0003964">
    <property type="term" value="F:RNA-directed DNA polymerase activity"/>
    <property type="evidence" value="ECO:0007669"/>
    <property type="project" value="UniProtKB-KW"/>
</dbReference>
<accession>A0A5B6X3E9</accession>
<evidence type="ECO:0000313" key="1">
    <source>
        <dbReference type="EMBL" id="KAA3488781.1"/>
    </source>
</evidence>
<dbReference type="Proteomes" id="UP000325315">
    <property type="component" value="Unassembled WGS sequence"/>
</dbReference>
<dbReference type="PANTHER" id="PTHR33710:SF62">
    <property type="entry name" value="DUF4283 DOMAIN PROTEIN"/>
    <property type="match status" value="1"/>
</dbReference>
<sequence length="182" mass="21457">MERVRRSCGLINGIDVDADGDVSIMLQNLSKRHIDVLIDDHNNGQHWRFMGFYGSSYAQDRDESWNLLKSLRRNEELSWFVCGDFNEIMYGFKKNGGLPREERRMEAFCKALEDCRLMDVGYSRNWFTWERGNLPKTNIRERLDKGVANENWMSMFPEATIQHLVHSISDHCPLLTPQKKRR</sequence>
<dbReference type="SUPFAM" id="SSF56219">
    <property type="entry name" value="DNase I-like"/>
    <property type="match status" value="1"/>
</dbReference>
<evidence type="ECO:0000313" key="2">
    <source>
        <dbReference type="Proteomes" id="UP000325315"/>
    </source>
</evidence>
<comment type="caution">
    <text evidence="1">The sequence shown here is derived from an EMBL/GenBank/DDBJ whole genome shotgun (WGS) entry which is preliminary data.</text>
</comment>
<dbReference type="Gene3D" id="3.60.10.10">
    <property type="entry name" value="Endonuclease/exonuclease/phosphatase"/>
    <property type="match status" value="1"/>
</dbReference>
<dbReference type="AlphaFoldDB" id="A0A5B6X3E9"/>
<name>A0A5B6X3E9_9ROSI</name>